<evidence type="ECO:0000313" key="1">
    <source>
        <dbReference type="EMBL" id="KAE9385784.1"/>
    </source>
</evidence>
<organism evidence="1 2">
    <name type="scientific">Gymnopus androsaceus JB14</name>
    <dbReference type="NCBI Taxonomy" id="1447944"/>
    <lineage>
        <taxon>Eukaryota</taxon>
        <taxon>Fungi</taxon>
        <taxon>Dikarya</taxon>
        <taxon>Basidiomycota</taxon>
        <taxon>Agaricomycotina</taxon>
        <taxon>Agaricomycetes</taxon>
        <taxon>Agaricomycetidae</taxon>
        <taxon>Agaricales</taxon>
        <taxon>Marasmiineae</taxon>
        <taxon>Omphalotaceae</taxon>
        <taxon>Gymnopus</taxon>
    </lineage>
</organism>
<dbReference type="InterPro" id="IPR029052">
    <property type="entry name" value="Metallo-depent_PP-like"/>
</dbReference>
<gene>
    <name evidence="1" type="ORF">BT96DRAFT_1088637</name>
</gene>
<evidence type="ECO:0000313" key="2">
    <source>
        <dbReference type="Proteomes" id="UP000799118"/>
    </source>
</evidence>
<reference evidence="1" key="1">
    <citation type="journal article" date="2019" name="Environ. Microbiol.">
        <title>Fungal ecological strategies reflected in gene transcription - a case study of two litter decomposers.</title>
        <authorList>
            <person name="Barbi F."/>
            <person name="Kohler A."/>
            <person name="Barry K."/>
            <person name="Baskaran P."/>
            <person name="Daum C."/>
            <person name="Fauchery L."/>
            <person name="Ihrmark K."/>
            <person name="Kuo A."/>
            <person name="LaButti K."/>
            <person name="Lipzen A."/>
            <person name="Morin E."/>
            <person name="Grigoriev I.V."/>
            <person name="Henrissat B."/>
            <person name="Lindahl B."/>
            <person name="Martin F."/>
        </authorList>
    </citation>
    <scope>NUCLEOTIDE SEQUENCE</scope>
    <source>
        <strain evidence="1">JB14</strain>
    </source>
</reference>
<dbReference type="Proteomes" id="UP000799118">
    <property type="component" value="Unassembled WGS sequence"/>
</dbReference>
<dbReference type="OrthoDB" id="3113289at2759"/>
<name>A0A6A4GKM7_9AGAR</name>
<protein>
    <submittedName>
        <fullName evidence="1">Uncharacterized protein</fullName>
    </submittedName>
</protein>
<dbReference type="AlphaFoldDB" id="A0A6A4GKM7"/>
<sequence length="66" mass="7759">MPISFDVFNAVRDVHAETLIIILEGHLHIRDCNKPDGHSMVLESGRYMKMFPRLFQCQQVEQHHIE</sequence>
<dbReference type="EMBL" id="ML769945">
    <property type="protein sequence ID" value="KAE9385784.1"/>
    <property type="molecule type" value="Genomic_DNA"/>
</dbReference>
<dbReference type="SUPFAM" id="SSF56300">
    <property type="entry name" value="Metallo-dependent phosphatases"/>
    <property type="match status" value="1"/>
</dbReference>
<proteinExistence type="predicted"/>
<dbReference type="Gene3D" id="3.60.21.10">
    <property type="match status" value="1"/>
</dbReference>
<keyword evidence="2" id="KW-1185">Reference proteome</keyword>
<accession>A0A6A4GKM7</accession>